<dbReference type="PANTHER" id="PTHR43244">
    <property type="match status" value="1"/>
</dbReference>
<name>A0ABW5FW68_9PSEU</name>
<feature type="domain" description="Luciferase-like" evidence="1">
    <location>
        <begin position="18"/>
        <end position="214"/>
    </location>
</feature>
<dbReference type="SUPFAM" id="SSF51679">
    <property type="entry name" value="Bacterial luciferase-like"/>
    <property type="match status" value="1"/>
</dbReference>
<dbReference type="InterPro" id="IPR050564">
    <property type="entry name" value="F420-G6PD/mer"/>
</dbReference>
<dbReference type="EMBL" id="JBHUKR010000009">
    <property type="protein sequence ID" value="MFD2418865.1"/>
    <property type="molecule type" value="Genomic_DNA"/>
</dbReference>
<proteinExistence type="predicted"/>
<dbReference type="InterPro" id="IPR036661">
    <property type="entry name" value="Luciferase-like_sf"/>
</dbReference>
<dbReference type="NCBIfam" id="TIGR03619">
    <property type="entry name" value="F420_Rv2161c"/>
    <property type="match status" value="1"/>
</dbReference>
<keyword evidence="3" id="KW-1185">Reference proteome</keyword>
<dbReference type="InterPro" id="IPR019921">
    <property type="entry name" value="Lucif-like_OxRdtase_Rv2161c"/>
</dbReference>
<dbReference type="InterPro" id="IPR011251">
    <property type="entry name" value="Luciferase-like_dom"/>
</dbReference>
<comment type="caution">
    <text evidence="2">The sequence shown here is derived from an EMBL/GenBank/DDBJ whole genome shotgun (WGS) entry which is preliminary data.</text>
</comment>
<keyword evidence="2" id="KW-0560">Oxidoreductase</keyword>
<dbReference type="RefSeq" id="WP_378266867.1">
    <property type="nucleotide sequence ID" value="NZ_JBHUKR010000009.1"/>
</dbReference>
<sequence length="272" mass="29450">MKVGISTFVTDEGMLPAALAEAVEERGFDALFVAEHSHIPVRRETPYPLGGDLPRPYFRAADPFVALAAAATVTSRLLLGTGISLLVQRDVIHTAKQVSSVDVLSGGRVIFGVGVGWNREEMRDHGTDPRTRGALLDERILALKAIWTQDEAEFHGEYVDFAPMFQWPKPVSKPHPPVYIGGDSASAAARAGRLGDGWLPFAVRDPRQVEAQLEARPSGVPVTVTSASPDEELFAAYAEAGAERVTLALPVEPEARTLRRLDALAVFAARYE</sequence>
<dbReference type="GO" id="GO:0016491">
    <property type="term" value="F:oxidoreductase activity"/>
    <property type="evidence" value="ECO:0007669"/>
    <property type="project" value="UniProtKB-KW"/>
</dbReference>
<dbReference type="Pfam" id="PF00296">
    <property type="entry name" value="Bac_luciferase"/>
    <property type="match status" value="1"/>
</dbReference>
<organism evidence="2 3">
    <name type="scientific">Amycolatopsis pigmentata</name>
    <dbReference type="NCBI Taxonomy" id="450801"/>
    <lineage>
        <taxon>Bacteria</taxon>
        <taxon>Bacillati</taxon>
        <taxon>Actinomycetota</taxon>
        <taxon>Actinomycetes</taxon>
        <taxon>Pseudonocardiales</taxon>
        <taxon>Pseudonocardiaceae</taxon>
        <taxon>Amycolatopsis</taxon>
    </lineage>
</organism>
<protein>
    <submittedName>
        <fullName evidence="2">LLM class F420-dependent oxidoreductase</fullName>
        <ecNumber evidence="2">1.-.-.-</ecNumber>
    </submittedName>
</protein>
<reference evidence="3" key="1">
    <citation type="journal article" date="2019" name="Int. J. Syst. Evol. Microbiol.">
        <title>The Global Catalogue of Microorganisms (GCM) 10K type strain sequencing project: providing services to taxonomists for standard genome sequencing and annotation.</title>
        <authorList>
            <consortium name="The Broad Institute Genomics Platform"/>
            <consortium name="The Broad Institute Genome Sequencing Center for Infectious Disease"/>
            <person name="Wu L."/>
            <person name="Ma J."/>
        </authorList>
    </citation>
    <scope>NUCLEOTIDE SEQUENCE [LARGE SCALE GENOMIC DNA]</scope>
    <source>
        <strain evidence="3">CGMCC 4.7645</strain>
    </source>
</reference>
<evidence type="ECO:0000313" key="2">
    <source>
        <dbReference type="EMBL" id="MFD2418865.1"/>
    </source>
</evidence>
<accession>A0ABW5FW68</accession>
<dbReference type="Gene3D" id="3.20.20.30">
    <property type="entry name" value="Luciferase-like domain"/>
    <property type="match status" value="1"/>
</dbReference>
<evidence type="ECO:0000259" key="1">
    <source>
        <dbReference type="Pfam" id="PF00296"/>
    </source>
</evidence>
<dbReference type="Proteomes" id="UP001597417">
    <property type="component" value="Unassembled WGS sequence"/>
</dbReference>
<evidence type="ECO:0000313" key="3">
    <source>
        <dbReference type="Proteomes" id="UP001597417"/>
    </source>
</evidence>
<dbReference type="EC" id="1.-.-.-" evidence="2"/>
<gene>
    <name evidence="2" type="ORF">ACFSXZ_21280</name>
</gene>
<dbReference type="PANTHER" id="PTHR43244:SF2">
    <property type="entry name" value="CONSERVED HYPOTHETICAL ALANINE AND PROLINE-RICH PROTEIN"/>
    <property type="match status" value="1"/>
</dbReference>